<dbReference type="PANTHER" id="PTHR10366:SF562">
    <property type="entry name" value="ALDEHYDE REDUCTASE II (AFU_ORTHOLOGUE AFUA_1G11360)"/>
    <property type="match status" value="1"/>
</dbReference>
<evidence type="ECO:0000256" key="2">
    <source>
        <dbReference type="ARBA" id="ARBA00023445"/>
    </source>
</evidence>
<name>A0A1Y2AHR3_9TREE</name>
<dbReference type="PANTHER" id="PTHR10366">
    <property type="entry name" value="NAD DEPENDENT EPIMERASE/DEHYDRATASE"/>
    <property type="match status" value="1"/>
</dbReference>
<reference evidence="3 4" key="1">
    <citation type="submission" date="2016-07" db="EMBL/GenBank/DDBJ databases">
        <title>Pervasive Adenine N6-methylation of Active Genes in Fungi.</title>
        <authorList>
            <consortium name="DOE Joint Genome Institute"/>
            <person name="Mondo S.J."/>
            <person name="Dannebaum R.O."/>
            <person name="Kuo R.C."/>
            <person name="Labutti K."/>
            <person name="Haridas S."/>
            <person name="Kuo A."/>
            <person name="Salamov A."/>
            <person name="Ahrendt S.R."/>
            <person name="Lipzen A."/>
            <person name="Sullivan W."/>
            <person name="Andreopoulos W.B."/>
            <person name="Clum A."/>
            <person name="Lindquist E."/>
            <person name="Daum C."/>
            <person name="Ramamoorthy G.K."/>
            <person name="Gryganskyi A."/>
            <person name="Culley D."/>
            <person name="Magnuson J.K."/>
            <person name="James T.Y."/>
            <person name="O'Malley M.A."/>
            <person name="Stajich J.E."/>
            <person name="Spatafora J.W."/>
            <person name="Visel A."/>
            <person name="Grigoriev I.V."/>
        </authorList>
    </citation>
    <scope>NUCLEOTIDE SEQUENCE [LARGE SCALE GENOMIC DNA]</scope>
    <source>
        <strain evidence="3 4">68-887.2</strain>
    </source>
</reference>
<feature type="non-terminal residue" evidence="3">
    <location>
        <position position="1"/>
    </location>
</feature>
<protein>
    <recommendedName>
        <fullName evidence="5">NAD-dependent epimerase/dehydratase domain-containing protein</fullName>
    </recommendedName>
</protein>
<dbReference type="Proteomes" id="UP000193986">
    <property type="component" value="Unassembled WGS sequence"/>
</dbReference>
<comment type="similarity">
    <text evidence="2">Belongs to the NAD(P)-dependent epimerase/dehydratase family. Dihydroflavonol-4-reductase subfamily.</text>
</comment>
<sequence>NELVLRGFNVRGAVRDLKRAEPLREKIDKLYGPGHFELTLVKDGNAPNAYDAALDGVQGVIHFAIDVALSFGPQPTTEGAIKSSIDMALGILKAATKVPTIKAVVVTSSVVAHAIPSYGKDQFVSVDQYNEEAVKIAYSLPPDHPAKGGMSYFASKTVSEQELWKWVDETKPSFAVNTVLPHLVLGKPFNPAPGVYSTSSWLSWFFDGNVDPAKNPMVQSLQPCGWFVDVRDQAIIHIAALLASDTNHQKLWAAGSPPVSINDVLDIWRKNFPDRKFPDNYPIPESGVPKFDIDREKETQLLKRYAGRDWIPLEESLLDNVKDQA</sequence>
<dbReference type="OrthoDB" id="2735536at2759"/>
<organism evidence="3 4">
    <name type="scientific">Naematelia encephala</name>
    <dbReference type="NCBI Taxonomy" id="71784"/>
    <lineage>
        <taxon>Eukaryota</taxon>
        <taxon>Fungi</taxon>
        <taxon>Dikarya</taxon>
        <taxon>Basidiomycota</taxon>
        <taxon>Agaricomycotina</taxon>
        <taxon>Tremellomycetes</taxon>
        <taxon>Tremellales</taxon>
        <taxon>Naemateliaceae</taxon>
        <taxon>Naematelia</taxon>
    </lineage>
</organism>
<evidence type="ECO:0000313" key="3">
    <source>
        <dbReference type="EMBL" id="ORY22129.1"/>
    </source>
</evidence>
<dbReference type="AlphaFoldDB" id="A0A1Y2AHR3"/>
<comment type="caution">
    <text evidence="3">The sequence shown here is derived from an EMBL/GenBank/DDBJ whole genome shotgun (WGS) entry which is preliminary data.</text>
</comment>
<dbReference type="Gene3D" id="3.40.50.720">
    <property type="entry name" value="NAD(P)-binding Rossmann-like Domain"/>
    <property type="match status" value="1"/>
</dbReference>
<dbReference type="GO" id="GO:0016616">
    <property type="term" value="F:oxidoreductase activity, acting on the CH-OH group of donors, NAD or NADP as acceptor"/>
    <property type="evidence" value="ECO:0007669"/>
    <property type="project" value="TreeGrafter"/>
</dbReference>
<keyword evidence="1" id="KW-0560">Oxidoreductase</keyword>
<dbReference type="InterPro" id="IPR036291">
    <property type="entry name" value="NAD(P)-bd_dom_sf"/>
</dbReference>
<evidence type="ECO:0000313" key="4">
    <source>
        <dbReference type="Proteomes" id="UP000193986"/>
    </source>
</evidence>
<dbReference type="SUPFAM" id="SSF51735">
    <property type="entry name" value="NAD(P)-binding Rossmann-fold domains"/>
    <property type="match status" value="1"/>
</dbReference>
<dbReference type="InterPro" id="IPR050425">
    <property type="entry name" value="NAD(P)_dehydrat-like"/>
</dbReference>
<accession>A0A1Y2AHR3</accession>
<dbReference type="EMBL" id="MCFC01000098">
    <property type="protein sequence ID" value="ORY22129.1"/>
    <property type="molecule type" value="Genomic_DNA"/>
</dbReference>
<keyword evidence="4" id="KW-1185">Reference proteome</keyword>
<evidence type="ECO:0008006" key="5">
    <source>
        <dbReference type="Google" id="ProtNLM"/>
    </source>
</evidence>
<proteinExistence type="inferred from homology"/>
<evidence type="ECO:0000256" key="1">
    <source>
        <dbReference type="ARBA" id="ARBA00023002"/>
    </source>
</evidence>
<gene>
    <name evidence="3" type="ORF">BCR39DRAFT_474085</name>
</gene>
<dbReference type="STRING" id="71784.A0A1Y2AHR3"/>
<dbReference type="InParanoid" id="A0A1Y2AHR3"/>